<dbReference type="EMBL" id="BAAAYK010000038">
    <property type="protein sequence ID" value="GAA3359527.1"/>
    <property type="molecule type" value="Genomic_DNA"/>
</dbReference>
<dbReference type="RefSeq" id="WP_344928017.1">
    <property type="nucleotide sequence ID" value="NZ_BAAAYK010000038.1"/>
</dbReference>
<gene>
    <name evidence="2" type="ORF">GCM10020366_35900</name>
</gene>
<dbReference type="Proteomes" id="UP001500483">
    <property type="component" value="Unassembled WGS sequence"/>
</dbReference>
<sequence length="456" mass="50307">MDAYQAIDDLDEDSATNLDSTAELMAKARSRTQGLDRDRIKKRQRPHFRPKQILPLPGMPQGEVPVAPWQLLHTFARAVSLAGQGSARSFAQHWDCLRYVTALESDDDGRMRLSEEGKNWNSHKRGTQARDLGTAFGLTAATRMLRERHPDHRFDVVDAEIVLSTFRAAKGGRPAAGSSALRPNYFIIGRKPGAPLRLIAVDSRGSHGEIESQYAQLARSQQRVNTVLLGESDSAGEPLPAMMLTTSLLKHDPITTRVLVTEGNGVLAVPGRSALDTSRPVTDLDLPPWIDTKDAGGRPSQRPGFAVPKQEWGRLSRILTRTAAASLLTFAGNREAAGELLTERQRKRLGATGSPVPGLDCDATITLQGVPFVGTDQVFRLNKRRVEVFSALVEDQYLLLKDKRLDEHEANLPELLAAWNRKRKAIAKQWNGVVHMDDSGALLAIRVQDKHNEELS</sequence>
<comment type="caution">
    <text evidence="2">The sequence shown here is derived from an EMBL/GenBank/DDBJ whole genome shotgun (WGS) entry which is preliminary data.</text>
</comment>
<reference evidence="3" key="1">
    <citation type="journal article" date="2019" name="Int. J. Syst. Evol. Microbiol.">
        <title>The Global Catalogue of Microorganisms (GCM) 10K type strain sequencing project: providing services to taxonomists for standard genome sequencing and annotation.</title>
        <authorList>
            <consortium name="The Broad Institute Genomics Platform"/>
            <consortium name="The Broad Institute Genome Sequencing Center for Infectious Disease"/>
            <person name="Wu L."/>
            <person name="Ma J."/>
        </authorList>
    </citation>
    <scope>NUCLEOTIDE SEQUENCE [LARGE SCALE GENOMIC DNA]</scope>
    <source>
        <strain evidence="3">JCM 9687</strain>
    </source>
</reference>
<evidence type="ECO:0000313" key="3">
    <source>
        <dbReference type="Proteomes" id="UP001500483"/>
    </source>
</evidence>
<accession>A0ABP6RQT8</accession>
<keyword evidence="3" id="KW-1185">Reference proteome</keyword>
<organism evidence="2 3">
    <name type="scientific">Saccharopolyspora gregorii</name>
    <dbReference type="NCBI Taxonomy" id="33914"/>
    <lineage>
        <taxon>Bacteria</taxon>
        <taxon>Bacillati</taxon>
        <taxon>Actinomycetota</taxon>
        <taxon>Actinomycetes</taxon>
        <taxon>Pseudonocardiales</taxon>
        <taxon>Pseudonocardiaceae</taxon>
        <taxon>Saccharopolyspora</taxon>
    </lineage>
</organism>
<proteinExistence type="predicted"/>
<protein>
    <submittedName>
        <fullName evidence="2">Uncharacterized protein</fullName>
    </submittedName>
</protein>
<feature type="region of interest" description="Disordered" evidence="1">
    <location>
        <begin position="285"/>
        <end position="305"/>
    </location>
</feature>
<evidence type="ECO:0000256" key="1">
    <source>
        <dbReference type="SAM" id="MobiDB-lite"/>
    </source>
</evidence>
<name>A0ABP6RQT8_9PSEU</name>
<evidence type="ECO:0000313" key="2">
    <source>
        <dbReference type="EMBL" id="GAA3359527.1"/>
    </source>
</evidence>